<evidence type="ECO:0000256" key="3">
    <source>
        <dbReference type="ARBA" id="ARBA00022763"/>
    </source>
</evidence>
<dbReference type="PIRSF" id="PIRSF000980">
    <property type="entry name" value="RecC"/>
    <property type="match status" value="1"/>
</dbReference>
<dbReference type="HAMAP" id="MF_01486">
    <property type="entry name" value="RecC"/>
    <property type="match status" value="1"/>
</dbReference>
<comment type="miscellaneous">
    <text evidence="10">In the RecBCD complex, RecB has a slow 3'-5' helicase, an exonuclease activity and loads RecA onto ssDNA, RecD has a fast 5'-3' helicase activity, while RecC stimulates the ATPase and processivity of the RecB helicase and contributes to recognition of the Chi site.</text>
</comment>
<evidence type="ECO:0000256" key="7">
    <source>
        <dbReference type="ARBA" id="ARBA00022840"/>
    </source>
</evidence>
<dbReference type="GO" id="GO:0008854">
    <property type="term" value="F:exodeoxyribonuclease V activity"/>
    <property type="evidence" value="ECO:0007669"/>
    <property type="project" value="InterPro"/>
</dbReference>
<dbReference type="SUPFAM" id="SSF52980">
    <property type="entry name" value="Restriction endonuclease-like"/>
    <property type="match status" value="1"/>
</dbReference>
<dbReference type="Gene3D" id="1.10.10.160">
    <property type="match status" value="1"/>
</dbReference>
<dbReference type="InterPro" id="IPR013986">
    <property type="entry name" value="DExx_box_DNA_helicase_dom_sf"/>
</dbReference>
<evidence type="ECO:0000256" key="6">
    <source>
        <dbReference type="ARBA" id="ARBA00022839"/>
    </source>
</evidence>
<organism evidence="12 13">
    <name type="scientific">Wenzhouxiangella limi</name>
    <dbReference type="NCBI Taxonomy" id="2707351"/>
    <lineage>
        <taxon>Bacteria</taxon>
        <taxon>Pseudomonadati</taxon>
        <taxon>Pseudomonadota</taxon>
        <taxon>Gammaproteobacteria</taxon>
        <taxon>Chromatiales</taxon>
        <taxon>Wenzhouxiangellaceae</taxon>
        <taxon>Wenzhouxiangella</taxon>
    </lineage>
</organism>
<feature type="domain" description="RecC C-terminal" evidence="11">
    <location>
        <begin position="851"/>
        <end position="1101"/>
    </location>
</feature>
<name>A0A845UWK2_9GAMM</name>
<evidence type="ECO:0000256" key="9">
    <source>
        <dbReference type="ARBA" id="ARBA00023204"/>
    </source>
</evidence>
<evidence type="ECO:0000256" key="2">
    <source>
        <dbReference type="ARBA" id="ARBA00022741"/>
    </source>
</evidence>
<comment type="subunit">
    <text evidence="10">Heterotrimer of RecB, RecC and RecD. All subunits contribute to DNA-binding.</text>
</comment>
<dbReference type="EMBL" id="JAAGSC010000041">
    <property type="protein sequence ID" value="NDY95817.1"/>
    <property type="molecule type" value="Genomic_DNA"/>
</dbReference>
<dbReference type="Gene3D" id="3.40.50.10930">
    <property type="match status" value="1"/>
</dbReference>
<evidence type="ECO:0000256" key="5">
    <source>
        <dbReference type="ARBA" id="ARBA00022806"/>
    </source>
</evidence>
<comment type="caution">
    <text evidence="12">The sequence shown here is derived from an EMBL/GenBank/DDBJ whole genome shotgun (WGS) entry which is preliminary data.</text>
</comment>
<evidence type="ECO:0000256" key="4">
    <source>
        <dbReference type="ARBA" id="ARBA00022801"/>
    </source>
</evidence>
<dbReference type="Pfam" id="PF04257">
    <property type="entry name" value="Exonuc_V_gamma"/>
    <property type="match status" value="1"/>
</dbReference>
<dbReference type="GO" id="GO:0005524">
    <property type="term" value="F:ATP binding"/>
    <property type="evidence" value="ECO:0007669"/>
    <property type="project" value="UniProtKB-UniRule"/>
</dbReference>
<accession>A0A845UWK2</accession>
<dbReference type="InterPro" id="IPR006697">
    <property type="entry name" value="RecC"/>
</dbReference>
<protein>
    <recommendedName>
        <fullName evidence="10">RecBCD enzyme subunit RecC</fullName>
    </recommendedName>
    <alternativeName>
        <fullName evidence="10">Exonuclease V subunit RecC</fullName>
        <shortName evidence="10">ExoV subunit RecC</shortName>
    </alternativeName>
    <alternativeName>
        <fullName evidence="10">Helicase/nuclease RecBCD subunit RecC</fullName>
    </alternativeName>
</protein>
<comment type="function">
    <text evidence="10">A helicase/nuclease that prepares dsDNA breaks (DSB) for recombinational DNA repair. Binds to DSBs and unwinds DNA via a highly rapid and processive ATP-dependent bidirectional helicase activity. Unwinds dsDNA until it encounters a Chi (crossover hotspot instigator) sequence from the 3' direction. Cuts ssDNA a few nucleotides 3' to the Chi site. The properties and activities of the enzyme are changed at Chi. The Chi-altered holoenzyme produces a long 3'-ssDNA overhang and facilitates RecA-binding to the ssDNA for homologous DNA recombination and repair. Holoenzyme degrades any linearized DNA that is unable to undergo homologous recombination. In the holoenzyme this subunit recognizes the wild-type Chi sequence, and when added to isolated RecB increases its ATP-dependent helicase processivity.</text>
</comment>
<dbReference type="Gene3D" id="3.40.50.300">
    <property type="entry name" value="P-loop containing nucleotide triphosphate hydrolases"/>
    <property type="match status" value="2"/>
</dbReference>
<keyword evidence="3 10" id="KW-0227">DNA damage</keyword>
<dbReference type="InterPro" id="IPR011335">
    <property type="entry name" value="Restrct_endonuc-II-like"/>
</dbReference>
<keyword evidence="1 10" id="KW-0540">Nuclease</keyword>
<dbReference type="PANTHER" id="PTHR30591">
    <property type="entry name" value="RECBCD ENZYME SUBUNIT RECC"/>
    <property type="match status" value="1"/>
</dbReference>
<dbReference type="Proteomes" id="UP000484885">
    <property type="component" value="Unassembled WGS sequence"/>
</dbReference>
<evidence type="ECO:0000313" key="12">
    <source>
        <dbReference type="EMBL" id="NDY95817.1"/>
    </source>
</evidence>
<keyword evidence="4 10" id="KW-0378">Hydrolase</keyword>
<dbReference type="SUPFAM" id="SSF52540">
    <property type="entry name" value="P-loop containing nucleoside triphosphate hydrolases"/>
    <property type="match status" value="2"/>
</dbReference>
<evidence type="ECO:0000313" key="13">
    <source>
        <dbReference type="Proteomes" id="UP000484885"/>
    </source>
</evidence>
<dbReference type="GO" id="GO:0003677">
    <property type="term" value="F:DNA binding"/>
    <property type="evidence" value="ECO:0007669"/>
    <property type="project" value="UniProtKB-UniRule"/>
</dbReference>
<dbReference type="PANTHER" id="PTHR30591:SF1">
    <property type="entry name" value="RECBCD ENZYME SUBUNIT RECC"/>
    <property type="match status" value="1"/>
</dbReference>
<keyword evidence="13" id="KW-1185">Reference proteome</keyword>
<dbReference type="GO" id="GO:0003678">
    <property type="term" value="F:DNA helicase activity"/>
    <property type="evidence" value="ECO:0007669"/>
    <property type="project" value="UniProtKB-UniRule"/>
</dbReference>
<dbReference type="Pfam" id="PF17946">
    <property type="entry name" value="RecC_C"/>
    <property type="match status" value="1"/>
</dbReference>
<keyword evidence="9 10" id="KW-0234">DNA repair</keyword>
<dbReference type="GO" id="GO:0000724">
    <property type="term" value="P:double-strand break repair via homologous recombination"/>
    <property type="evidence" value="ECO:0007669"/>
    <property type="project" value="UniProtKB-UniRule"/>
</dbReference>
<proteinExistence type="inferred from homology"/>
<dbReference type="Gene3D" id="1.10.10.990">
    <property type="match status" value="1"/>
</dbReference>
<dbReference type="InterPro" id="IPR041500">
    <property type="entry name" value="RecC_C"/>
</dbReference>
<sequence length="1181" mass="131396">MVTRIESGLAVLQSNRPEDLRQLLVSRLGRAPLAPLEDEIILVQSGGIGRWLQLGMAESVGDDELSGGLGISASVRTLLPARFLWEAYRQVLGEQRLPEHSLFDAERLRWLIYRLLDSLLGRPGFEPITGYLAVEPGDAWRRFQLAGRVADLFEAYQFFRADWLLDWEAGRDRLRLAGRSSQPLPAEQAWQPVLWRALIEQAGAAGGQHRARLHADFVAALEDSGQAFPDLPRRVSVFGISSLPEQSLRALAALARRIEVLVFVHNPSRYFWGNLVEARDDYRRWNPRHPLKTGMPDRALAETEISDWGNPLLASWGKQGRDFIGLLDRMDRPEDYRHWFDDRIDLFSDFARNDHAPLLAQLQQDILELEPPPSPDRRSQIGRNDESIVFTIAHSRQREVEILHDHLLAAFEDDPRLQPRDVIVMVPDIEDYAPHVEAVFGRFAGGEGQSSRDERQIPFSIADRSDRAGSSLLRVVEVLLSLPRWRFTAAEVLDLLRQPAVRARFGMQASDLDLAERWLDQAGVRWGLDGAHRDALLDMTGAFEQNSWRFGLDRMMLGYASGDPLEHAGILAFDEVSAGEAPLVAQLAGVVEQLGHWRTVLDTPATPTEWGARLGALVEAFLAPADDEEALARHRFDAAVTELLDGMRQAGLDQPIALEVVRDALLASLDTHGPSSRFLAGRVNFCTLLPMRAIPFRRVCLLGMNDGEYPRTRKPADFDLMEAHRRPGDRSRREDDRYLFLEALLSAREQLYVSWVGRSIRDNAPIPPSVLVGQLRDAITAGWTLATGVQEETGLVDHLTTAHPLQPFSREYFRPGQTRLITYAREWGEVWDPGREREAGSAGLALAWPEQAVRLRELARFYRRPASVLVQQRLRARLLRSDDIGVIASDEPLELGGLARWQLLDDLLAALAEGPDPGQRLGRFQQQLRQARLAGRLPPGPVGEAMATEALEQADEIARRYVQALDPLGPPTEDLAIDRAVHLKLSGSQGRVRIEDCLSGLRADQDAGLSRVCLLASGIGNASTPAWDKLAGYWPDHLAACAAGQSLRTVLVGKDKTLALEPVEPALAGDWLERLVECWLVAQTGPIPAAPLASCAYLKAYYADLDKAREPGLEKALDKAAQAFAGGPFAPGDLGKDPSLARLYPDFDALLADDGGDAFRAWSERLYGPLVRAFLDQGKRR</sequence>
<comment type="similarity">
    <text evidence="10">Belongs to the RecC family.</text>
</comment>
<evidence type="ECO:0000256" key="10">
    <source>
        <dbReference type="HAMAP-Rule" id="MF_01486"/>
    </source>
</evidence>
<dbReference type="AlphaFoldDB" id="A0A845UWK2"/>
<dbReference type="InterPro" id="IPR027417">
    <property type="entry name" value="P-loop_NTPase"/>
</dbReference>
<keyword evidence="7 10" id="KW-0067">ATP-binding</keyword>
<keyword evidence="6 10" id="KW-0269">Exonuclease</keyword>
<dbReference type="NCBIfam" id="TIGR01450">
    <property type="entry name" value="recC"/>
    <property type="match status" value="1"/>
</dbReference>
<evidence type="ECO:0000256" key="1">
    <source>
        <dbReference type="ARBA" id="ARBA00022722"/>
    </source>
</evidence>
<keyword evidence="5 10" id="KW-0347">Helicase</keyword>
<keyword evidence="8 10" id="KW-0238">DNA-binding</keyword>
<dbReference type="GO" id="GO:0009338">
    <property type="term" value="C:exodeoxyribonuclease V complex"/>
    <property type="evidence" value="ECO:0007669"/>
    <property type="project" value="InterPro"/>
</dbReference>
<reference evidence="12 13" key="1">
    <citation type="submission" date="2020-02" db="EMBL/GenBank/DDBJ databases">
        <authorList>
            <person name="Zhang X.-Y."/>
        </authorList>
    </citation>
    <scope>NUCLEOTIDE SEQUENCE [LARGE SCALE GENOMIC DNA]</scope>
    <source>
        <strain evidence="12 13">C33</strain>
    </source>
</reference>
<dbReference type="RefSeq" id="WP_164211224.1">
    <property type="nucleotide sequence ID" value="NZ_JAAGSC010000041.1"/>
</dbReference>
<evidence type="ECO:0000259" key="11">
    <source>
        <dbReference type="Pfam" id="PF17946"/>
    </source>
</evidence>
<gene>
    <name evidence="10 12" type="primary">recC</name>
    <name evidence="12" type="ORF">G3I74_08765</name>
</gene>
<evidence type="ECO:0000256" key="8">
    <source>
        <dbReference type="ARBA" id="ARBA00023125"/>
    </source>
</evidence>
<keyword evidence="2 10" id="KW-0547">Nucleotide-binding</keyword>